<evidence type="ECO:0000313" key="2">
    <source>
        <dbReference type="EMBL" id="KAJ4445157.1"/>
    </source>
</evidence>
<evidence type="ECO:0000313" key="3">
    <source>
        <dbReference type="Proteomes" id="UP001148838"/>
    </source>
</evidence>
<dbReference type="PANTHER" id="PTHR47027:SF20">
    <property type="entry name" value="REVERSE TRANSCRIPTASE-LIKE PROTEIN WITH RNA-DIRECTED DNA POLYMERASE DOMAIN"/>
    <property type="match status" value="1"/>
</dbReference>
<accession>A0ABQ8THE1</accession>
<keyword evidence="3" id="KW-1185">Reference proteome</keyword>
<feature type="region of interest" description="Disordered" evidence="1">
    <location>
        <begin position="1"/>
        <end position="63"/>
    </location>
</feature>
<gene>
    <name evidence="2" type="ORF">ANN_06958</name>
</gene>
<organism evidence="2 3">
    <name type="scientific">Periplaneta americana</name>
    <name type="common">American cockroach</name>
    <name type="synonym">Blatta americana</name>
    <dbReference type="NCBI Taxonomy" id="6978"/>
    <lineage>
        <taxon>Eukaryota</taxon>
        <taxon>Metazoa</taxon>
        <taxon>Ecdysozoa</taxon>
        <taxon>Arthropoda</taxon>
        <taxon>Hexapoda</taxon>
        <taxon>Insecta</taxon>
        <taxon>Pterygota</taxon>
        <taxon>Neoptera</taxon>
        <taxon>Polyneoptera</taxon>
        <taxon>Dictyoptera</taxon>
        <taxon>Blattodea</taxon>
        <taxon>Blattoidea</taxon>
        <taxon>Blattidae</taxon>
        <taxon>Blattinae</taxon>
        <taxon>Periplaneta</taxon>
    </lineage>
</organism>
<name>A0ABQ8THE1_PERAM</name>
<protein>
    <submittedName>
        <fullName evidence="2">Uncharacterized protein</fullName>
    </submittedName>
</protein>
<comment type="caution">
    <text evidence="2">The sequence shown here is derived from an EMBL/GenBank/DDBJ whole genome shotgun (WGS) entry which is preliminary data.</text>
</comment>
<feature type="compositionally biased region" description="Polar residues" evidence="1">
    <location>
        <begin position="132"/>
        <end position="144"/>
    </location>
</feature>
<feature type="region of interest" description="Disordered" evidence="1">
    <location>
        <begin position="111"/>
        <end position="156"/>
    </location>
</feature>
<evidence type="ECO:0000256" key="1">
    <source>
        <dbReference type="SAM" id="MobiDB-lite"/>
    </source>
</evidence>
<dbReference type="Proteomes" id="UP001148838">
    <property type="component" value="Unassembled WGS sequence"/>
</dbReference>
<feature type="compositionally biased region" description="Low complexity" evidence="1">
    <location>
        <begin position="111"/>
        <end position="131"/>
    </location>
</feature>
<proteinExistence type="predicted"/>
<reference evidence="2 3" key="1">
    <citation type="journal article" date="2022" name="Allergy">
        <title>Genome assembly and annotation of Periplaneta americana reveal a comprehensive cockroach allergen profile.</title>
        <authorList>
            <person name="Wang L."/>
            <person name="Xiong Q."/>
            <person name="Saelim N."/>
            <person name="Wang L."/>
            <person name="Nong W."/>
            <person name="Wan A.T."/>
            <person name="Shi M."/>
            <person name="Liu X."/>
            <person name="Cao Q."/>
            <person name="Hui J.H.L."/>
            <person name="Sookrung N."/>
            <person name="Leung T.F."/>
            <person name="Tungtrongchitr A."/>
            <person name="Tsui S.K.W."/>
        </authorList>
    </citation>
    <scope>NUCLEOTIDE SEQUENCE [LARGE SCALE GENOMIC DNA]</scope>
    <source>
        <strain evidence="2">PWHHKU_190912</strain>
    </source>
</reference>
<dbReference type="EMBL" id="JAJSOF020000011">
    <property type="protein sequence ID" value="KAJ4445157.1"/>
    <property type="molecule type" value="Genomic_DNA"/>
</dbReference>
<dbReference type="PANTHER" id="PTHR47027">
    <property type="entry name" value="REVERSE TRANSCRIPTASE DOMAIN-CONTAINING PROTEIN"/>
    <property type="match status" value="1"/>
</dbReference>
<feature type="compositionally biased region" description="Polar residues" evidence="1">
    <location>
        <begin position="32"/>
        <end position="50"/>
    </location>
</feature>
<sequence>MMDLSLVKNSGRKLSPQSDVRVGDTGEGPVMTYNNGQQEGGSTTNASTSGLRAVRKGKRDAATQLPEVMMTTNAGTQTTPTTAPAETAVTKKKTDAATQVTKMIEKNHAVTQTISSTTTTPSTQAPPAAEQETSSEFPETTATAHTEEDNENNEYDPLATFNRNVRAWVLKMRAINELEQRQRYQIEDGYEETTESSGSDDSEDYAYDRWRFHTQHHTSFEDGLNDTWEGTVANCLYSEVVALSAMHKFRTFEQRRIFRVRGNNKDIFEARKQGIISGFRSQLGLLIDKPKSGGPGTPNDDIIPQALIIQSAVQNLKVRIYKTVILPVVLYGCETWTLTLREEHRFRVFENKVLRKIFGAKRDEVTGEWRKLHNTELHALYSSPDIIRNIKSRRLRWAGHVARMGESRNAYRVLVGRPEEKDL</sequence>